<evidence type="ECO:0000313" key="3">
    <source>
        <dbReference type="Proteomes" id="UP001597171"/>
    </source>
</evidence>
<name>A0ABW3Z9P9_9HYPH</name>
<gene>
    <name evidence="2" type="ORF">ACFQ4O_13755</name>
</gene>
<organism evidence="2 3">
    <name type="scientific">Methylopila musalis</name>
    <dbReference type="NCBI Taxonomy" id="1134781"/>
    <lineage>
        <taxon>Bacteria</taxon>
        <taxon>Pseudomonadati</taxon>
        <taxon>Pseudomonadota</taxon>
        <taxon>Alphaproteobacteria</taxon>
        <taxon>Hyphomicrobiales</taxon>
        <taxon>Methylopilaceae</taxon>
        <taxon>Methylopila</taxon>
    </lineage>
</organism>
<accession>A0ABW3Z9P9</accession>
<feature type="non-terminal residue" evidence="2">
    <location>
        <position position="299"/>
    </location>
</feature>
<feature type="domain" description="GAF" evidence="1">
    <location>
        <begin position="95"/>
        <end position="204"/>
    </location>
</feature>
<comment type="caution">
    <text evidence="2">The sequence shown here is derived from an EMBL/GenBank/DDBJ whole genome shotgun (WGS) entry which is preliminary data.</text>
</comment>
<dbReference type="Proteomes" id="UP001597171">
    <property type="component" value="Unassembled WGS sequence"/>
</dbReference>
<sequence length="299" mass="31386">MERAAPTADVAVARRQFFDLGAAPQGAVSPTILSSWARCRARGFDSHGQPMLEPVPSATLKEHHDRSERLIRASRRELVALRSEARGSGAIAILTDGAGLVLDAAGDVGFAGKAARVALRPGVAWSEAASGTNAIGAALMERRPVEVRGGEHYFEPHRFLTCAAAPIFGPDGGLLGALDLSGPVGGSSAEALELIGRGVDQIERRLFEAAFRAEDVVRLQTDPARFGGAQDGLLAFEGSRLVAANRHGLRMLGLDWSALGARSFRDLFEASRAAFVDGPVRTGPGGTLYARTARPGSAV</sequence>
<dbReference type="InterPro" id="IPR029016">
    <property type="entry name" value="GAF-like_dom_sf"/>
</dbReference>
<protein>
    <submittedName>
        <fullName evidence="2">Sigma-54-dependent Fis family transcriptional regulator</fullName>
    </submittedName>
</protein>
<evidence type="ECO:0000313" key="2">
    <source>
        <dbReference type="EMBL" id="MFD1333065.1"/>
    </source>
</evidence>
<proteinExistence type="predicted"/>
<dbReference type="Gene3D" id="3.30.450.40">
    <property type="match status" value="1"/>
</dbReference>
<evidence type="ECO:0000259" key="1">
    <source>
        <dbReference type="Pfam" id="PF01590"/>
    </source>
</evidence>
<dbReference type="InterPro" id="IPR003018">
    <property type="entry name" value="GAF"/>
</dbReference>
<reference evidence="3" key="1">
    <citation type="journal article" date="2019" name="Int. J. Syst. Evol. Microbiol.">
        <title>The Global Catalogue of Microorganisms (GCM) 10K type strain sequencing project: providing services to taxonomists for standard genome sequencing and annotation.</title>
        <authorList>
            <consortium name="The Broad Institute Genomics Platform"/>
            <consortium name="The Broad Institute Genome Sequencing Center for Infectious Disease"/>
            <person name="Wu L."/>
            <person name="Ma J."/>
        </authorList>
    </citation>
    <scope>NUCLEOTIDE SEQUENCE [LARGE SCALE GENOMIC DNA]</scope>
    <source>
        <strain evidence="3">CCUG 61696</strain>
    </source>
</reference>
<keyword evidence="3" id="KW-1185">Reference proteome</keyword>
<dbReference type="Pfam" id="PF01590">
    <property type="entry name" value="GAF"/>
    <property type="match status" value="1"/>
</dbReference>
<dbReference type="RefSeq" id="WP_378776282.1">
    <property type="nucleotide sequence ID" value="NZ_JBHTMX010000161.1"/>
</dbReference>
<dbReference type="EMBL" id="JBHTMX010000161">
    <property type="protein sequence ID" value="MFD1333065.1"/>
    <property type="molecule type" value="Genomic_DNA"/>
</dbReference>
<dbReference type="SUPFAM" id="SSF55781">
    <property type="entry name" value="GAF domain-like"/>
    <property type="match status" value="1"/>
</dbReference>